<accession>A0AAJ0M087</accession>
<evidence type="ECO:0000313" key="2">
    <source>
        <dbReference type="EMBL" id="KAK3304205.1"/>
    </source>
</evidence>
<evidence type="ECO:0000256" key="1">
    <source>
        <dbReference type="SAM" id="MobiDB-lite"/>
    </source>
</evidence>
<dbReference type="EMBL" id="JAUDZG010000005">
    <property type="protein sequence ID" value="KAK3304205.1"/>
    <property type="molecule type" value="Genomic_DNA"/>
</dbReference>
<reference evidence="2" key="1">
    <citation type="journal article" date="2023" name="Mol. Phylogenet. Evol.">
        <title>Genome-scale phylogeny and comparative genomics of the fungal order Sordariales.</title>
        <authorList>
            <person name="Hensen N."/>
            <person name="Bonometti L."/>
            <person name="Westerberg I."/>
            <person name="Brannstrom I.O."/>
            <person name="Guillou S."/>
            <person name="Cros-Aarteil S."/>
            <person name="Calhoun S."/>
            <person name="Haridas S."/>
            <person name="Kuo A."/>
            <person name="Mondo S."/>
            <person name="Pangilinan J."/>
            <person name="Riley R."/>
            <person name="LaButti K."/>
            <person name="Andreopoulos B."/>
            <person name="Lipzen A."/>
            <person name="Chen C."/>
            <person name="Yan M."/>
            <person name="Daum C."/>
            <person name="Ng V."/>
            <person name="Clum A."/>
            <person name="Steindorff A."/>
            <person name="Ohm R.A."/>
            <person name="Martin F."/>
            <person name="Silar P."/>
            <person name="Natvig D.O."/>
            <person name="Lalanne C."/>
            <person name="Gautier V."/>
            <person name="Ament-Velasquez S.L."/>
            <person name="Kruys A."/>
            <person name="Hutchinson M.I."/>
            <person name="Powell A.J."/>
            <person name="Barry K."/>
            <person name="Miller A.N."/>
            <person name="Grigoriev I.V."/>
            <person name="Debuchy R."/>
            <person name="Gladieux P."/>
            <person name="Hiltunen Thoren M."/>
            <person name="Johannesson H."/>
        </authorList>
    </citation>
    <scope>NUCLEOTIDE SEQUENCE</scope>
    <source>
        <strain evidence="2">CBS 333.67</strain>
    </source>
</reference>
<proteinExistence type="predicted"/>
<name>A0AAJ0M087_9PEZI</name>
<sequence length="315" mass="33219">MQTTHSHPTSPPLPTSRALLTSLITSISNIPLLDVPDSDSHGKASHRLIQSEHYNSNPLRRVPPSHRHLITTLHVLFPGMVLPALDLLERGFVSRVIPEHRDPADGDAAVKRGRPKNSGAGVGAGVRVEEGEGEAEGHDASSSSASAHVPPFEAVSSRGAGNAFYFVGSASAAAAATQSSMRGRRRGRRRADSDGGAGTAIAGKKGYVVRLEAWHCTCAAFAFATVQGEAVRSSWEVESLELGAELRETGVEREIEPEWSFGGTSLDGLVAGEGIPVCKHLLACVLAERWSAVLGGYVVECRAGREEIAGIVADV</sequence>
<protein>
    <recommendedName>
        <fullName evidence="4">SWIM-type domain-containing protein</fullName>
    </recommendedName>
</protein>
<evidence type="ECO:0000313" key="3">
    <source>
        <dbReference type="Proteomes" id="UP001273166"/>
    </source>
</evidence>
<feature type="compositionally biased region" description="Basic and acidic residues" evidence="1">
    <location>
        <begin position="101"/>
        <end position="110"/>
    </location>
</feature>
<feature type="compositionally biased region" description="Basic and acidic residues" evidence="1">
    <location>
        <begin position="127"/>
        <end position="139"/>
    </location>
</feature>
<gene>
    <name evidence="2" type="ORF">B0T15DRAFT_232819</name>
</gene>
<dbReference type="GeneID" id="87881796"/>
<dbReference type="RefSeq" id="XP_062719985.1">
    <property type="nucleotide sequence ID" value="XM_062862967.1"/>
</dbReference>
<feature type="region of interest" description="Disordered" evidence="1">
    <location>
        <begin position="101"/>
        <end position="147"/>
    </location>
</feature>
<evidence type="ECO:0008006" key="4">
    <source>
        <dbReference type="Google" id="ProtNLM"/>
    </source>
</evidence>
<comment type="caution">
    <text evidence="2">The sequence shown here is derived from an EMBL/GenBank/DDBJ whole genome shotgun (WGS) entry which is preliminary data.</text>
</comment>
<dbReference type="Proteomes" id="UP001273166">
    <property type="component" value="Unassembled WGS sequence"/>
</dbReference>
<keyword evidence="3" id="KW-1185">Reference proteome</keyword>
<organism evidence="2 3">
    <name type="scientific">Chaetomium strumarium</name>
    <dbReference type="NCBI Taxonomy" id="1170767"/>
    <lineage>
        <taxon>Eukaryota</taxon>
        <taxon>Fungi</taxon>
        <taxon>Dikarya</taxon>
        <taxon>Ascomycota</taxon>
        <taxon>Pezizomycotina</taxon>
        <taxon>Sordariomycetes</taxon>
        <taxon>Sordariomycetidae</taxon>
        <taxon>Sordariales</taxon>
        <taxon>Chaetomiaceae</taxon>
        <taxon>Chaetomium</taxon>
    </lineage>
</organism>
<feature type="region of interest" description="Disordered" evidence="1">
    <location>
        <begin position="177"/>
        <end position="197"/>
    </location>
</feature>
<dbReference type="AlphaFoldDB" id="A0AAJ0M087"/>
<reference evidence="2" key="2">
    <citation type="submission" date="2023-06" db="EMBL/GenBank/DDBJ databases">
        <authorList>
            <consortium name="Lawrence Berkeley National Laboratory"/>
            <person name="Mondo S.J."/>
            <person name="Hensen N."/>
            <person name="Bonometti L."/>
            <person name="Westerberg I."/>
            <person name="Brannstrom I.O."/>
            <person name="Guillou S."/>
            <person name="Cros-Aarteil S."/>
            <person name="Calhoun S."/>
            <person name="Haridas S."/>
            <person name="Kuo A."/>
            <person name="Pangilinan J."/>
            <person name="Riley R."/>
            <person name="Labutti K."/>
            <person name="Andreopoulos B."/>
            <person name="Lipzen A."/>
            <person name="Chen C."/>
            <person name="Yanf M."/>
            <person name="Daum C."/>
            <person name="Ng V."/>
            <person name="Clum A."/>
            <person name="Steindorff A."/>
            <person name="Ohm R."/>
            <person name="Martin F."/>
            <person name="Silar P."/>
            <person name="Natvig D."/>
            <person name="Lalanne C."/>
            <person name="Gautier V."/>
            <person name="Ament-Velasquez S.L."/>
            <person name="Kruys A."/>
            <person name="Hutchinson M.I."/>
            <person name="Powell A.J."/>
            <person name="Barry K."/>
            <person name="Miller A.N."/>
            <person name="Grigoriev I.V."/>
            <person name="Debuchy R."/>
            <person name="Gladieux P."/>
            <person name="Thoren M.H."/>
            <person name="Johannesson H."/>
        </authorList>
    </citation>
    <scope>NUCLEOTIDE SEQUENCE</scope>
    <source>
        <strain evidence="2">CBS 333.67</strain>
    </source>
</reference>